<gene>
    <name evidence="1" type="ORF">HDF08_004407</name>
</gene>
<dbReference type="AlphaFoldDB" id="A0A852VPE0"/>
<protein>
    <submittedName>
        <fullName evidence="1">Uncharacterized protein</fullName>
    </submittedName>
</protein>
<dbReference type="EMBL" id="JACCCU010000005">
    <property type="protein sequence ID" value="NYF92284.1"/>
    <property type="molecule type" value="Genomic_DNA"/>
</dbReference>
<reference evidence="1 2" key="1">
    <citation type="submission" date="2020-07" db="EMBL/GenBank/DDBJ databases">
        <title>Genomic Encyclopedia of Type Strains, Phase IV (KMG-V): Genome sequencing to study the core and pangenomes of soil and plant-associated prokaryotes.</title>
        <authorList>
            <person name="Whitman W."/>
        </authorList>
    </citation>
    <scope>NUCLEOTIDE SEQUENCE [LARGE SCALE GENOMIC DNA]</scope>
    <source>
        <strain evidence="1 2">M8UP22</strain>
    </source>
</reference>
<organism evidence="1 2">
    <name type="scientific">Tunturiibacter lichenicola</name>
    <dbReference type="NCBI Taxonomy" id="2051959"/>
    <lineage>
        <taxon>Bacteria</taxon>
        <taxon>Pseudomonadati</taxon>
        <taxon>Acidobacteriota</taxon>
        <taxon>Terriglobia</taxon>
        <taxon>Terriglobales</taxon>
        <taxon>Acidobacteriaceae</taxon>
        <taxon>Tunturiibacter</taxon>
    </lineage>
</organism>
<name>A0A852VPE0_9BACT</name>
<dbReference type="Proteomes" id="UP000564385">
    <property type="component" value="Unassembled WGS sequence"/>
</dbReference>
<sequence>MKSPLWLAILFVNPAAWCQQVEPSERPVDHFQVEGASRLAALAKLGALTNTTLLVEIDRLQFMQMPVFVTDSHSTVGALIRRIIGKQGLYTIRNEGALLIIAGAKVRNRVLDLPLGHFTFKGSAISSLHPLLAYSIRVATGCRVQGYGWAGPAMDLNIPAIDLSHATFEKVVARVAEAPEASMWIVEPESSSTGCIDDPASHWQVGLYGFGRLAGCQSPFRASVGPSFVAPFLPEHSFPGDCRMSLSPTGSDISPPHQ</sequence>
<proteinExistence type="predicted"/>
<evidence type="ECO:0000313" key="2">
    <source>
        <dbReference type="Proteomes" id="UP000564385"/>
    </source>
</evidence>
<comment type="caution">
    <text evidence="1">The sequence shown here is derived from an EMBL/GenBank/DDBJ whole genome shotgun (WGS) entry which is preliminary data.</text>
</comment>
<evidence type="ECO:0000313" key="1">
    <source>
        <dbReference type="EMBL" id="NYF92284.1"/>
    </source>
</evidence>
<accession>A0A852VPE0</accession>